<dbReference type="SUPFAM" id="SSF88946">
    <property type="entry name" value="Sigma2 domain of RNA polymerase sigma factors"/>
    <property type="match status" value="1"/>
</dbReference>
<feature type="domain" description="RNA polymerase sigma factor 70 region 4 type 2" evidence="8">
    <location>
        <begin position="136"/>
        <end position="177"/>
    </location>
</feature>
<keyword evidence="5 6" id="KW-0804">Transcription</keyword>
<name>A0A0G0PFD4_9BACT</name>
<dbReference type="GO" id="GO:0006352">
    <property type="term" value="P:DNA-templated transcription initiation"/>
    <property type="evidence" value="ECO:0007669"/>
    <property type="project" value="InterPro"/>
</dbReference>
<dbReference type="PROSITE" id="PS01063">
    <property type="entry name" value="SIGMA70_ECF"/>
    <property type="match status" value="1"/>
</dbReference>
<keyword evidence="4 6" id="KW-0238">DNA-binding</keyword>
<dbReference type="InterPro" id="IPR013325">
    <property type="entry name" value="RNA_pol_sigma_r2"/>
</dbReference>
<evidence type="ECO:0000256" key="5">
    <source>
        <dbReference type="ARBA" id="ARBA00023163"/>
    </source>
</evidence>
<dbReference type="InterPro" id="IPR014284">
    <property type="entry name" value="RNA_pol_sigma-70_dom"/>
</dbReference>
<dbReference type="AlphaFoldDB" id="A0A0G0PFD4"/>
<comment type="similarity">
    <text evidence="1 6">Belongs to the sigma-70 factor family. ECF subfamily.</text>
</comment>
<dbReference type="PANTHER" id="PTHR43133:SF8">
    <property type="entry name" value="RNA POLYMERASE SIGMA FACTOR HI_1459-RELATED"/>
    <property type="match status" value="1"/>
</dbReference>
<evidence type="ECO:0000256" key="3">
    <source>
        <dbReference type="ARBA" id="ARBA00023082"/>
    </source>
</evidence>
<evidence type="ECO:0000313" key="10">
    <source>
        <dbReference type="Proteomes" id="UP000034893"/>
    </source>
</evidence>
<dbReference type="Proteomes" id="UP000034893">
    <property type="component" value="Unassembled WGS sequence"/>
</dbReference>
<dbReference type="PANTHER" id="PTHR43133">
    <property type="entry name" value="RNA POLYMERASE ECF-TYPE SIGMA FACTO"/>
    <property type="match status" value="1"/>
</dbReference>
<sequence length="198" mass="23282">MNVEPSDESLMLAFQAGKQEAFEILVKRHQHKVFNFIFRFIGNREEAEELLQEVFVRIFKSVAEYSPVGKFKTWLFTVTRNLCVDHYRKKRIRKVQSLDELQEDGETPRLEQVESNNVGPEVQSSANELERILEWALAQVNEDQREVFLLREKFGFKFEEIADMTKVSVNTVKSRMRYASEGLKRAIETTKFKDLVKI</sequence>
<dbReference type="EMBL" id="LBVP01000030">
    <property type="protein sequence ID" value="KKQ88001.1"/>
    <property type="molecule type" value="Genomic_DNA"/>
</dbReference>
<protein>
    <recommendedName>
        <fullName evidence="6">RNA polymerase sigma factor</fullName>
    </recommendedName>
</protein>
<accession>A0A0G0PFD4</accession>
<dbReference type="Gene3D" id="1.10.1740.10">
    <property type="match status" value="1"/>
</dbReference>
<dbReference type="SUPFAM" id="SSF88659">
    <property type="entry name" value="Sigma3 and sigma4 domains of RNA polymerase sigma factors"/>
    <property type="match status" value="1"/>
</dbReference>
<dbReference type="GO" id="GO:0003677">
    <property type="term" value="F:DNA binding"/>
    <property type="evidence" value="ECO:0007669"/>
    <property type="project" value="UniProtKB-KW"/>
</dbReference>
<dbReference type="NCBIfam" id="TIGR02937">
    <property type="entry name" value="sigma70-ECF"/>
    <property type="match status" value="1"/>
</dbReference>
<comment type="caution">
    <text evidence="9">The sequence shown here is derived from an EMBL/GenBank/DDBJ whole genome shotgun (WGS) entry which is preliminary data.</text>
</comment>
<evidence type="ECO:0000256" key="4">
    <source>
        <dbReference type="ARBA" id="ARBA00023125"/>
    </source>
</evidence>
<dbReference type="Pfam" id="PF08281">
    <property type="entry name" value="Sigma70_r4_2"/>
    <property type="match status" value="1"/>
</dbReference>
<dbReference type="GO" id="GO:0016987">
    <property type="term" value="F:sigma factor activity"/>
    <property type="evidence" value="ECO:0007669"/>
    <property type="project" value="UniProtKB-KW"/>
</dbReference>
<dbReference type="InterPro" id="IPR036388">
    <property type="entry name" value="WH-like_DNA-bd_sf"/>
</dbReference>
<dbReference type="InterPro" id="IPR007627">
    <property type="entry name" value="RNA_pol_sigma70_r2"/>
</dbReference>
<keyword evidence="3 6" id="KW-0731">Sigma factor</keyword>
<dbReference type="InterPro" id="IPR013324">
    <property type="entry name" value="RNA_pol_sigma_r3/r4-like"/>
</dbReference>
<proteinExistence type="inferred from homology"/>
<gene>
    <name evidence="9" type="ORF">UT12_C0030G0001</name>
</gene>
<dbReference type="InterPro" id="IPR013249">
    <property type="entry name" value="RNA_pol_sigma70_r4_t2"/>
</dbReference>
<evidence type="ECO:0000259" key="7">
    <source>
        <dbReference type="Pfam" id="PF04542"/>
    </source>
</evidence>
<dbReference type="Pfam" id="PF04542">
    <property type="entry name" value="Sigma70_r2"/>
    <property type="match status" value="1"/>
</dbReference>
<dbReference type="CDD" id="cd06171">
    <property type="entry name" value="Sigma70_r4"/>
    <property type="match status" value="1"/>
</dbReference>
<evidence type="ECO:0000259" key="8">
    <source>
        <dbReference type="Pfam" id="PF08281"/>
    </source>
</evidence>
<feature type="domain" description="RNA polymerase sigma-70 region 2" evidence="7">
    <location>
        <begin position="25"/>
        <end position="91"/>
    </location>
</feature>
<keyword evidence="2 6" id="KW-0805">Transcription regulation</keyword>
<evidence type="ECO:0000313" key="9">
    <source>
        <dbReference type="EMBL" id="KKQ88001.1"/>
    </source>
</evidence>
<dbReference type="NCBIfam" id="NF009166">
    <property type="entry name" value="PRK12513.1"/>
    <property type="match status" value="1"/>
</dbReference>
<dbReference type="Gene3D" id="1.10.10.10">
    <property type="entry name" value="Winged helix-like DNA-binding domain superfamily/Winged helix DNA-binding domain"/>
    <property type="match status" value="1"/>
</dbReference>
<dbReference type="InterPro" id="IPR039425">
    <property type="entry name" value="RNA_pol_sigma-70-like"/>
</dbReference>
<evidence type="ECO:0000256" key="1">
    <source>
        <dbReference type="ARBA" id="ARBA00010641"/>
    </source>
</evidence>
<organism evidence="9 10">
    <name type="scientific">Candidatus Curtissbacteria bacterium GW2011_GWC2_38_9</name>
    <dbReference type="NCBI Taxonomy" id="1618414"/>
    <lineage>
        <taxon>Bacteria</taxon>
        <taxon>Candidatus Curtissiibacteriota</taxon>
    </lineage>
</organism>
<evidence type="ECO:0000256" key="6">
    <source>
        <dbReference type="RuleBase" id="RU000716"/>
    </source>
</evidence>
<evidence type="ECO:0000256" key="2">
    <source>
        <dbReference type="ARBA" id="ARBA00023015"/>
    </source>
</evidence>
<reference evidence="9 10" key="1">
    <citation type="journal article" date="2015" name="Nature">
        <title>rRNA introns, odd ribosomes, and small enigmatic genomes across a large radiation of phyla.</title>
        <authorList>
            <person name="Brown C.T."/>
            <person name="Hug L.A."/>
            <person name="Thomas B.C."/>
            <person name="Sharon I."/>
            <person name="Castelle C.J."/>
            <person name="Singh A."/>
            <person name="Wilkins M.J."/>
            <person name="Williams K.H."/>
            <person name="Banfield J.F."/>
        </authorList>
    </citation>
    <scope>NUCLEOTIDE SEQUENCE [LARGE SCALE GENOMIC DNA]</scope>
</reference>
<dbReference type="InterPro" id="IPR000838">
    <property type="entry name" value="RNA_pol_sigma70_ECF_CS"/>
</dbReference>